<sequence length="131" mass="14575">MNLFAKSHCLALLPCSFVESDVCFAEGRFYLAMQMETDYVSDGHWVESVDVRVGVDTDNDAGVDRWSDWQTVKETYDYTPGLVKHVAKKAAGMDLSGLPAGYGFQFEVRITDTTANESKPILVKVQLLFAP</sequence>
<protein>
    <submittedName>
        <fullName evidence="1">Uncharacterized protein</fullName>
    </submittedName>
</protein>
<accession>A0A7W5E280</accession>
<dbReference type="Proteomes" id="UP000536179">
    <property type="component" value="Unassembled WGS sequence"/>
</dbReference>
<evidence type="ECO:0000313" key="1">
    <source>
        <dbReference type="EMBL" id="MBB3208850.1"/>
    </source>
</evidence>
<reference evidence="1 2" key="1">
    <citation type="submission" date="2020-08" db="EMBL/GenBank/DDBJ databases">
        <title>Genomic Encyclopedia of Type Strains, Phase III (KMG-III): the genomes of soil and plant-associated and newly described type strains.</title>
        <authorList>
            <person name="Whitman W."/>
        </authorList>
    </citation>
    <scope>NUCLEOTIDE SEQUENCE [LARGE SCALE GENOMIC DNA]</scope>
    <source>
        <strain evidence="1 2">CECT 8075</strain>
    </source>
</reference>
<evidence type="ECO:0000313" key="2">
    <source>
        <dbReference type="Proteomes" id="UP000536179"/>
    </source>
</evidence>
<proteinExistence type="predicted"/>
<name>A0A7W5E280_9BACT</name>
<dbReference type="EMBL" id="JACHXU010000018">
    <property type="protein sequence ID" value="MBB3208850.1"/>
    <property type="molecule type" value="Genomic_DNA"/>
</dbReference>
<comment type="caution">
    <text evidence="1">The sequence shown here is derived from an EMBL/GenBank/DDBJ whole genome shotgun (WGS) entry which is preliminary data.</text>
</comment>
<gene>
    <name evidence="1" type="ORF">FHS27_004683</name>
</gene>
<dbReference type="AlphaFoldDB" id="A0A7W5E280"/>
<keyword evidence="2" id="KW-1185">Reference proteome</keyword>
<organism evidence="1 2">
    <name type="scientific">Aporhodopirellula rubra</name>
    <dbReference type="NCBI Taxonomy" id="980271"/>
    <lineage>
        <taxon>Bacteria</taxon>
        <taxon>Pseudomonadati</taxon>
        <taxon>Planctomycetota</taxon>
        <taxon>Planctomycetia</taxon>
        <taxon>Pirellulales</taxon>
        <taxon>Pirellulaceae</taxon>
        <taxon>Aporhodopirellula</taxon>
    </lineage>
</organism>
<dbReference type="RefSeq" id="WP_184307031.1">
    <property type="nucleotide sequence ID" value="NZ_JACHXU010000018.1"/>
</dbReference>